<dbReference type="Gene3D" id="3.10.100.10">
    <property type="entry name" value="Mannose-Binding Protein A, subunit A"/>
    <property type="match status" value="1"/>
</dbReference>
<dbReference type="SMART" id="SM00034">
    <property type="entry name" value="CLECT"/>
    <property type="match status" value="1"/>
</dbReference>
<evidence type="ECO:0000313" key="4">
    <source>
        <dbReference type="Proteomes" id="UP001175271"/>
    </source>
</evidence>
<accession>A0AA39IG75</accession>
<dbReference type="CDD" id="cd00037">
    <property type="entry name" value="CLECT"/>
    <property type="match status" value="1"/>
</dbReference>
<proteinExistence type="predicted"/>
<sequence length="345" mass="40232">MPHLINASDKSFYCRCIDRQIEQSNNIRHTNVGGRFGAELRRQAGCILVAEYKTFFRCECSPAAKKGSNASSSCEGSDINSAVRCNCKQKKIQTAGIPRWQKVYEDKQIYGCVRTVLYFVLFTAFTVFIAYTEVTRSERTRHTKADGSFPCDNDWHFVRELFICIRVSSDRVTWDEALYNCKGHLASLASERENEMIYKYLEMKHEIREPLWIGGYSRDDSAERFFKGLINETEYRWVDYTHWKFSKVNSTKADRLPGRLCLTINPEREMVWKYEEQQHISVLKESDWTPKDCRKKYGYICKGLSYVTKPEFSKTPKASRGDLERFNPALARPSLDSDVSFFFHI</sequence>
<reference evidence="3" key="1">
    <citation type="submission" date="2023-06" db="EMBL/GenBank/DDBJ databases">
        <title>Genomic analysis of the entomopathogenic nematode Steinernema hermaphroditum.</title>
        <authorList>
            <person name="Schwarz E.M."/>
            <person name="Heppert J.K."/>
            <person name="Baniya A."/>
            <person name="Schwartz H.T."/>
            <person name="Tan C.-H."/>
            <person name="Antoshechkin I."/>
            <person name="Sternberg P.W."/>
            <person name="Goodrich-Blair H."/>
            <person name="Dillman A.R."/>
        </authorList>
    </citation>
    <scope>NUCLEOTIDE SEQUENCE</scope>
    <source>
        <strain evidence="3">PS9179</strain>
        <tissue evidence="3">Whole animal</tissue>
    </source>
</reference>
<dbReference type="InterPro" id="IPR016187">
    <property type="entry name" value="CTDL_fold"/>
</dbReference>
<dbReference type="AlphaFoldDB" id="A0AA39IG75"/>
<keyword evidence="1" id="KW-0472">Membrane</keyword>
<evidence type="ECO:0000313" key="3">
    <source>
        <dbReference type="EMBL" id="KAK0423775.1"/>
    </source>
</evidence>
<name>A0AA39IG75_9BILA</name>
<dbReference type="InterPro" id="IPR001304">
    <property type="entry name" value="C-type_lectin-like"/>
</dbReference>
<comment type="caution">
    <text evidence="3">The sequence shown here is derived from an EMBL/GenBank/DDBJ whole genome shotgun (WGS) entry which is preliminary data.</text>
</comment>
<keyword evidence="4" id="KW-1185">Reference proteome</keyword>
<dbReference type="InterPro" id="IPR050111">
    <property type="entry name" value="C-type_lectin/snaclec_domain"/>
</dbReference>
<evidence type="ECO:0000259" key="2">
    <source>
        <dbReference type="PROSITE" id="PS50041"/>
    </source>
</evidence>
<dbReference type="InterPro" id="IPR016186">
    <property type="entry name" value="C-type_lectin-like/link_sf"/>
</dbReference>
<dbReference type="PROSITE" id="PS50041">
    <property type="entry name" value="C_TYPE_LECTIN_2"/>
    <property type="match status" value="1"/>
</dbReference>
<feature type="transmembrane region" description="Helical" evidence="1">
    <location>
        <begin position="109"/>
        <end position="131"/>
    </location>
</feature>
<organism evidence="3 4">
    <name type="scientific">Steinernema hermaphroditum</name>
    <dbReference type="NCBI Taxonomy" id="289476"/>
    <lineage>
        <taxon>Eukaryota</taxon>
        <taxon>Metazoa</taxon>
        <taxon>Ecdysozoa</taxon>
        <taxon>Nematoda</taxon>
        <taxon>Chromadorea</taxon>
        <taxon>Rhabditida</taxon>
        <taxon>Tylenchina</taxon>
        <taxon>Panagrolaimomorpha</taxon>
        <taxon>Strongyloidoidea</taxon>
        <taxon>Steinernematidae</taxon>
        <taxon>Steinernema</taxon>
    </lineage>
</organism>
<protein>
    <recommendedName>
        <fullName evidence="2">C-type lectin domain-containing protein</fullName>
    </recommendedName>
</protein>
<dbReference type="SUPFAM" id="SSF56436">
    <property type="entry name" value="C-type lectin-like"/>
    <property type="match status" value="1"/>
</dbReference>
<gene>
    <name evidence="3" type="ORF">QR680_008324</name>
</gene>
<dbReference type="Proteomes" id="UP001175271">
    <property type="component" value="Unassembled WGS sequence"/>
</dbReference>
<evidence type="ECO:0000256" key="1">
    <source>
        <dbReference type="SAM" id="Phobius"/>
    </source>
</evidence>
<keyword evidence="1" id="KW-0812">Transmembrane</keyword>
<feature type="domain" description="C-type lectin" evidence="2">
    <location>
        <begin position="164"/>
        <end position="302"/>
    </location>
</feature>
<dbReference type="EMBL" id="JAUCMV010000001">
    <property type="protein sequence ID" value="KAK0423775.1"/>
    <property type="molecule type" value="Genomic_DNA"/>
</dbReference>
<keyword evidence="1" id="KW-1133">Transmembrane helix</keyword>
<dbReference type="PANTHER" id="PTHR22803">
    <property type="entry name" value="MANNOSE, PHOSPHOLIPASE, LECTIN RECEPTOR RELATED"/>
    <property type="match status" value="1"/>
</dbReference>